<keyword evidence="2" id="KW-1185">Reference proteome</keyword>
<gene>
    <name evidence="1" type="ORF">SAMN05660865_01196</name>
</gene>
<dbReference type="AlphaFoldDB" id="A0A1H5VE25"/>
<dbReference type="OrthoDB" id="2876964at2"/>
<dbReference type="EMBL" id="FNUK01000013">
    <property type="protein sequence ID" value="SEF85559.1"/>
    <property type="molecule type" value="Genomic_DNA"/>
</dbReference>
<protein>
    <submittedName>
        <fullName evidence="1">Uncharacterized protein</fullName>
    </submittedName>
</protein>
<name>A0A1H5VE25_9CLOT</name>
<sequence length="214" mass="25848">MHKLTFLKHENIPLFKCSFCGKCYNFLEATSYLKIKMRGCCWYFPKYKLIDIKNILDLGKEDFIYEIANLINSKIEKYHIEVLGYFDEEKYNKLKPKSDDFDTKLFFRLCPFFDKDGCKLDFTLRPHPCNLYLCREIIEACGQEYEYYKRERKDYFAYCNYYNDVLAKELEYKSLNLVNNFEEAIKLLKEIDVPKFDFRNLKDIIININEQIAV</sequence>
<organism evidence="1 2">
    <name type="scientific">Caloramator fervidus</name>
    <dbReference type="NCBI Taxonomy" id="29344"/>
    <lineage>
        <taxon>Bacteria</taxon>
        <taxon>Bacillati</taxon>
        <taxon>Bacillota</taxon>
        <taxon>Clostridia</taxon>
        <taxon>Eubacteriales</taxon>
        <taxon>Clostridiaceae</taxon>
        <taxon>Caloramator</taxon>
    </lineage>
</organism>
<accession>A0A1H5VE25</accession>
<evidence type="ECO:0000313" key="1">
    <source>
        <dbReference type="EMBL" id="SEF85559.1"/>
    </source>
</evidence>
<reference evidence="2" key="1">
    <citation type="submission" date="2016-10" db="EMBL/GenBank/DDBJ databases">
        <authorList>
            <person name="Varghese N."/>
            <person name="Submissions S."/>
        </authorList>
    </citation>
    <scope>NUCLEOTIDE SEQUENCE [LARGE SCALE GENOMIC DNA]</scope>
    <source>
        <strain evidence="2">DSM 5463</strain>
    </source>
</reference>
<dbReference type="RefSeq" id="WP_103896150.1">
    <property type="nucleotide sequence ID" value="NZ_FNUK01000013.1"/>
</dbReference>
<dbReference type="Proteomes" id="UP000242850">
    <property type="component" value="Unassembled WGS sequence"/>
</dbReference>
<evidence type="ECO:0000313" key="2">
    <source>
        <dbReference type="Proteomes" id="UP000242850"/>
    </source>
</evidence>
<proteinExistence type="predicted"/>